<keyword evidence="3" id="KW-1185">Reference proteome</keyword>
<dbReference type="EMBL" id="JAKROA010000001">
    <property type="protein sequence ID" value="KAL5113112.1"/>
    <property type="molecule type" value="Genomic_DNA"/>
</dbReference>
<proteinExistence type="predicted"/>
<feature type="region of interest" description="Disordered" evidence="1">
    <location>
        <begin position="225"/>
        <end position="249"/>
    </location>
</feature>
<feature type="compositionally biased region" description="Basic and acidic residues" evidence="1">
    <location>
        <begin position="781"/>
        <end position="798"/>
    </location>
</feature>
<evidence type="ECO:0000313" key="2">
    <source>
        <dbReference type="EMBL" id="KAL5113112.1"/>
    </source>
</evidence>
<evidence type="ECO:0000313" key="3">
    <source>
        <dbReference type="Proteomes" id="UP001651158"/>
    </source>
</evidence>
<feature type="compositionally biased region" description="Polar residues" evidence="1">
    <location>
        <begin position="228"/>
        <end position="239"/>
    </location>
</feature>
<feature type="compositionally biased region" description="Basic and acidic residues" evidence="1">
    <location>
        <begin position="490"/>
        <end position="516"/>
    </location>
</feature>
<dbReference type="Proteomes" id="UP001651158">
    <property type="component" value="Unassembled WGS sequence"/>
</dbReference>
<feature type="region of interest" description="Disordered" evidence="1">
    <location>
        <begin position="594"/>
        <end position="749"/>
    </location>
</feature>
<feature type="region of interest" description="Disordered" evidence="1">
    <location>
        <begin position="773"/>
        <end position="809"/>
    </location>
</feature>
<feature type="compositionally biased region" description="Basic and acidic residues" evidence="1">
    <location>
        <begin position="58"/>
        <end position="67"/>
    </location>
</feature>
<organism evidence="2 3">
    <name type="scientific">Taenia crassiceps</name>
    <dbReference type="NCBI Taxonomy" id="6207"/>
    <lineage>
        <taxon>Eukaryota</taxon>
        <taxon>Metazoa</taxon>
        <taxon>Spiralia</taxon>
        <taxon>Lophotrochozoa</taxon>
        <taxon>Platyhelminthes</taxon>
        <taxon>Cestoda</taxon>
        <taxon>Eucestoda</taxon>
        <taxon>Cyclophyllidea</taxon>
        <taxon>Taeniidae</taxon>
        <taxon>Taenia</taxon>
    </lineage>
</organism>
<feature type="compositionally biased region" description="Basic and acidic residues" evidence="1">
    <location>
        <begin position="623"/>
        <end position="636"/>
    </location>
</feature>
<feature type="compositionally biased region" description="Basic and acidic residues" evidence="1">
    <location>
        <begin position="595"/>
        <end position="616"/>
    </location>
</feature>
<comment type="caution">
    <text evidence="2">The sequence shown here is derived from an EMBL/GenBank/DDBJ whole genome shotgun (WGS) entry which is preliminary data.</text>
</comment>
<sequence length="809" mass="91765">MDEYELSLPKPVDAEAAPLGNVKANYNGKESDELMTMINTKPAVMHQDGTRKGIQSEAVEKGRDRGKAKSPQKLTADGDFESSGQDNEISDLTASKKIGTYGRLKSDITKCLDKLKGAAPCKQYLLPKANRKPSCEREETKSSRAVKQNEHVTLKIMEHDGDVQGDNLYDLYEEVSTKEEKVVANKSANNQTGWGIETILRLLRRSADRLRSDRSISRRFLSWRASASAKTPRNKNSTSKKGENDKRRHKNACALGLCREGPQQREDRTKVSAHNGMKCESEWNADAEYEYDEMVEYKQQLTREYFSGTNPNTNFDLYDDIPINDDFRSMGPAVHKPNPKLGDNKQNFVESGLKGMKNSKPLNAENECRKQSIRALDDGAPDGDNRGDIYMNSELLKRLPDKVGSDSPPPIPPKMSQITQTHENGKNSKKALATGICNEQHSGIIGTFKERQLSLTRIVLPTKKNNVWRKEVTRMLGLFPMKPRREKKPVYSKEVEELQTNKEPREERLANGKVDPDIPDEEDEYEEYCYAIELAHQPEIRQRAQHDKLCSREHPSVGGSKKLEINSDMLSTVENYVNEDYYEDPETSASQIFLRQERPMNGRKGVHELQTKDEKMPQTPGTKRYEEVQKLSDRRLPAPPIPVSEPTVAIKQKAPMLKDSQVIRTNQSYSQIKQQRKEKVPEGPPRGNTSVSRTESLKKQSPKGETTNSNESAKENLLMLPSKVEANQDTSPDELKSTSQPKTIPEIPPRPHYIPKFILLKLANPTKVNMVQERQLTPEATEQRTNQEREPMDRERVKWGSTAKTNLLQ</sequence>
<protein>
    <submittedName>
        <fullName evidence="2">Uncharacterized protein</fullName>
    </submittedName>
</protein>
<gene>
    <name evidence="2" type="ORF">TcWFU_010440</name>
</gene>
<feature type="compositionally biased region" description="Polar residues" evidence="1">
    <location>
        <begin position="662"/>
        <end position="673"/>
    </location>
</feature>
<evidence type="ECO:0000256" key="1">
    <source>
        <dbReference type="SAM" id="MobiDB-lite"/>
    </source>
</evidence>
<feature type="region of interest" description="Disordered" evidence="1">
    <location>
        <begin position="490"/>
        <end position="520"/>
    </location>
</feature>
<accession>A0ABR4QTP1</accession>
<reference evidence="2 3" key="1">
    <citation type="journal article" date="2022" name="Front. Cell. Infect. Microbiol.">
        <title>The Genomes of Two Strains of Taenia crassiceps the Animal Model for the Study of Human Cysticercosis.</title>
        <authorList>
            <person name="Bobes R.J."/>
            <person name="Estrada K."/>
            <person name="Rios-Valencia D.G."/>
            <person name="Calderon-Gallegos A."/>
            <person name="de la Torre P."/>
            <person name="Carrero J.C."/>
            <person name="Sanchez-Flores A."/>
            <person name="Laclette J.P."/>
        </authorList>
    </citation>
    <scope>NUCLEOTIDE SEQUENCE [LARGE SCALE GENOMIC DNA]</scope>
    <source>
        <strain evidence="2">WFUcys</strain>
    </source>
</reference>
<feature type="region of interest" description="Disordered" evidence="1">
    <location>
        <begin position="43"/>
        <end position="88"/>
    </location>
</feature>
<name>A0ABR4QTP1_9CEST</name>